<proteinExistence type="predicted"/>
<comment type="caution">
    <text evidence="4">The sequence shown here is derived from an EMBL/GenBank/DDBJ whole genome shotgun (WGS) entry which is preliminary data.</text>
</comment>
<sequence>MFSSIQTRLKQASRLLPVALLPFAAQAQFNYAPANAVNTAGTYTDLGTTGSVIATANNDDANSAAQPIGFSFTYNGTAFTQFVLSTNGFIKLGSTPPSATNLFICNVVGCTNVDPVESTDPADVNLILPFNFDLEPGTGTPEYRVFTTGTAPNRVCTIQWKNVSDKADATPSNKQYTNFSFQAKLYETTNNIEFVYGTATASTATPESRFPNVGLKGSSAATGQDLLASKTTGAGAWSTTTFITGSYPGSTHNIRNSALPDAGRTYRFVPTVLASNDAAVTAIYTLGKVSTSFGSPVTAQVVITNAGSAALTNQTATLTVSGATTYTNTQTIATLAPGASTTLTFTYPVTATTGTNTLTATVPNDGVNTNNTQTFTQTLSTNTLSYVSGTSFDGAAGLSSAGNVIATGYRTTGAAAVTTVTPYFGGAATTGSTYQILVYAAAANGQPGTVLYTSPARPRPAGAAGTIVQDVVSIPNTPVNGNFFVGIKTIGADNIGVAYQTETPLRPGTFFFTTTGTTWTDINTSTLNSRLAVDVVLSTVTATRNEALAATVGLAPNPAHGSFQLNVPAGNLHAATATLSNALGQVVLVRQLNLPAAGGTADFNVSNLANGVYSLTLKSGNDVVVKRVVVE</sequence>
<dbReference type="AlphaFoldDB" id="A0A931BEN8"/>
<evidence type="ECO:0000313" key="4">
    <source>
        <dbReference type="EMBL" id="MBF9142505.1"/>
    </source>
</evidence>
<dbReference type="Pfam" id="PF07705">
    <property type="entry name" value="CARDB"/>
    <property type="match status" value="1"/>
</dbReference>
<evidence type="ECO:0000259" key="3">
    <source>
        <dbReference type="Pfam" id="PF18962"/>
    </source>
</evidence>
<dbReference type="Proteomes" id="UP000645610">
    <property type="component" value="Unassembled WGS sequence"/>
</dbReference>
<keyword evidence="5" id="KW-1185">Reference proteome</keyword>
<organism evidence="4 5">
    <name type="scientific">Hymenobacter properus</name>
    <dbReference type="NCBI Taxonomy" id="2791026"/>
    <lineage>
        <taxon>Bacteria</taxon>
        <taxon>Pseudomonadati</taxon>
        <taxon>Bacteroidota</taxon>
        <taxon>Cytophagia</taxon>
        <taxon>Cytophagales</taxon>
        <taxon>Hymenobacteraceae</taxon>
        <taxon>Hymenobacter</taxon>
    </lineage>
</organism>
<feature type="domain" description="Secretion system C-terminal sorting" evidence="3">
    <location>
        <begin position="556"/>
        <end position="630"/>
    </location>
</feature>
<evidence type="ECO:0000259" key="2">
    <source>
        <dbReference type="Pfam" id="PF07705"/>
    </source>
</evidence>
<name>A0A931BEN8_9BACT</name>
<protein>
    <submittedName>
        <fullName evidence="4">T9SS type A sorting domain-containing protein</fullName>
    </submittedName>
</protein>
<dbReference type="InterPro" id="IPR013783">
    <property type="entry name" value="Ig-like_fold"/>
</dbReference>
<dbReference type="InterPro" id="IPR011635">
    <property type="entry name" value="CARDB"/>
</dbReference>
<dbReference type="NCBIfam" id="TIGR04183">
    <property type="entry name" value="Por_Secre_tail"/>
    <property type="match status" value="1"/>
</dbReference>
<dbReference type="Pfam" id="PF18962">
    <property type="entry name" value="Por_Secre_tail"/>
    <property type="match status" value="1"/>
</dbReference>
<dbReference type="EMBL" id="JADQDP010000003">
    <property type="protein sequence ID" value="MBF9142505.1"/>
    <property type="molecule type" value="Genomic_DNA"/>
</dbReference>
<evidence type="ECO:0000313" key="5">
    <source>
        <dbReference type="Proteomes" id="UP000645610"/>
    </source>
</evidence>
<keyword evidence="1" id="KW-0732">Signal</keyword>
<dbReference type="InterPro" id="IPR026444">
    <property type="entry name" value="Secre_tail"/>
</dbReference>
<accession>A0A931BEN8</accession>
<evidence type="ECO:0000256" key="1">
    <source>
        <dbReference type="SAM" id="SignalP"/>
    </source>
</evidence>
<feature type="chain" id="PRO_5037058716" evidence="1">
    <location>
        <begin position="28"/>
        <end position="631"/>
    </location>
</feature>
<reference evidence="4 5" key="1">
    <citation type="submission" date="2020-11" db="EMBL/GenBank/DDBJ databases">
        <authorList>
            <person name="Kim M.K."/>
        </authorList>
    </citation>
    <scope>NUCLEOTIDE SEQUENCE [LARGE SCALE GENOMIC DNA]</scope>
    <source>
        <strain evidence="4 5">BT439</strain>
    </source>
</reference>
<dbReference type="RefSeq" id="WP_196286862.1">
    <property type="nucleotide sequence ID" value="NZ_JADQDP010000003.1"/>
</dbReference>
<gene>
    <name evidence="4" type="ORF">I2I01_12715</name>
</gene>
<feature type="domain" description="CARDB" evidence="2">
    <location>
        <begin position="291"/>
        <end position="364"/>
    </location>
</feature>
<dbReference type="Gene3D" id="2.60.40.10">
    <property type="entry name" value="Immunoglobulins"/>
    <property type="match status" value="1"/>
</dbReference>
<feature type="signal peptide" evidence="1">
    <location>
        <begin position="1"/>
        <end position="27"/>
    </location>
</feature>